<accession>A0ABP1Q2J5</accession>
<keyword evidence="2 4" id="KW-0863">Zinc-finger</keyword>
<dbReference type="Pfam" id="PF00628">
    <property type="entry name" value="PHD"/>
    <property type="match status" value="1"/>
</dbReference>
<feature type="domain" description="Reverse transcriptase" evidence="6">
    <location>
        <begin position="608"/>
        <end position="877"/>
    </location>
</feature>
<dbReference type="Pfam" id="PF00078">
    <property type="entry name" value="RVT_1"/>
    <property type="match status" value="1"/>
</dbReference>
<dbReference type="Proteomes" id="UP001642540">
    <property type="component" value="Unassembled WGS sequence"/>
</dbReference>
<keyword evidence="1" id="KW-0479">Metal-binding</keyword>
<comment type="caution">
    <text evidence="7">The sequence shown here is derived from an EMBL/GenBank/DDBJ whole genome shotgun (WGS) entry which is preliminary data.</text>
</comment>
<sequence length="1077" mass="125742">MTCSVCNKVGRKNQQSLPCTSCKRSYHRSCIQMPPDKYKEYSTNPTWSCSYCQTATKPTCCICKKANRYITILCSICQLHYHKVCLKKHYPNHISEEMKWECPSCTILDEIEVSQCSFDEQPIIQKLHGISIGHLNVRDILSANKKDDIASIINNVNFHIFGITETWLYSEIPDEELYIPGYKIIRSDRPTVKNYKQRGGGLLLYVHEQYEIQRYTTQLKTNVEIVHIHISKEHLPKIHIILAYKPPTVSTKQFCQDLSQQMDLTKHSETYIFGDFNINLLNRDTNCREFLQFMNDNNIQHLIKTPTRTTESTMTLIDNIITNKPNLNIACGVVTCTISDHDLIYTVRKKPRNIRSKVKTVTTRTFKNTDFNKLREMIKTAPWWILKYCNSASEKYNIYEKTLTHILNIHAPLKTFRVKASKKPWMNTKFEYASRKVNKMKRKCKQSHDPDEWTRFKHSRNQATHLKLKLKSEAIKKLCSESTNKSKDMWKVLNTEVGRIKQDSALPTFIHNSTTITDETEKLNLLCEHFTQNSDNISTTISEPTEDSSTSLSNDKLLSELKVTTDEVFNSIKLLDSQKPSGTDNIPAKVLISCAEEVAPYLANIINQILKDGEFPDVLKIALVTPLYKRKGERHDIRNYRPISILSATAKLIEKIVYEKVMFFLEENNKIMDQQHGYRENRSTQSAVILLTDYIKQNLDNNKVTGAVFIDFVQAFDKVQQEILMSKLYKYGIRGKVLKWFKSYFTNRKLIVTKNSKRSNPYNVIQGTPQGSSLSGLTFTLYLNDIPEILQHSKCIFYADDLVLLVQGNNIEEIQCKLQEDLQLLQNWCKTNKMEINISKTKAMQFQRFKDNTRLCVKLNRTTIESVHEFKYLGLTLNEKLTFDNHYEKVCKTMTSRTYMLNRYKKYFTFKWRHIFVTSLILSLLDYCLPVWGNLKQTKLSRINRIILRSAKLVVLGKNKIKSKLDTIEQLNWLLCEERLERYTLNFIFKNVCGETSLTDSLNGFIRNEQKRSSKFQNNFIVPRMKTEYGKSTFTYRGILLWNKLPSSIKELESFHHFDRGVTMHILSQRENDMIYF</sequence>
<dbReference type="EMBL" id="CAXLJM020000016">
    <property type="protein sequence ID" value="CAL8083510.1"/>
    <property type="molecule type" value="Genomic_DNA"/>
</dbReference>
<evidence type="ECO:0000256" key="1">
    <source>
        <dbReference type="ARBA" id="ARBA00022723"/>
    </source>
</evidence>
<dbReference type="InterPro" id="IPR019787">
    <property type="entry name" value="Znf_PHD-finger"/>
</dbReference>
<proteinExistence type="predicted"/>
<dbReference type="PANTHER" id="PTHR47510:SF3">
    <property type="entry name" value="ENDO_EXONUCLEASE_PHOSPHATASE DOMAIN-CONTAINING PROTEIN"/>
    <property type="match status" value="1"/>
</dbReference>
<evidence type="ECO:0000313" key="7">
    <source>
        <dbReference type="EMBL" id="CAL8083510.1"/>
    </source>
</evidence>
<dbReference type="CDD" id="cd15489">
    <property type="entry name" value="PHD_SF"/>
    <property type="match status" value="2"/>
</dbReference>
<feature type="domain" description="PHD-type" evidence="5">
    <location>
        <begin position="1"/>
        <end position="55"/>
    </location>
</feature>
<evidence type="ECO:0000256" key="3">
    <source>
        <dbReference type="ARBA" id="ARBA00022833"/>
    </source>
</evidence>
<reference evidence="7 8" key="1">
    <citation type="submission" date="2024-08" db="EMBL/GenBank/DDBJ databases">
        <authorList>
            <person name="Cucini C."/>
            <person name="Frati F."/>
        </authorList>
    </citation>
    <scope>NUCLEOTIDE SEQUENCE [LARGE SCALE GENOMIC DNA]</scope>
</reference>
<dbReference type="SMART" id="SM00249">
    <property type="entry name" value="PHD"/>
    <property type="match status" value="2"/>
</dbReference>
<dbReference type="PANTHER" id="PTHR47510">
    <property type="entry name" value="REVERSE TRANSCRIPTASE DOMAIN-CONTAINING PROTEIN"/>
    <property type="match status" value="1"/>
</dbReference>
<dbReference type="Pfam" id="PF14529">
    <property type="entry name" value="Exo_endo_phos_2"/>
    <property type="match status" value="1"/>
</dbReference>
<keyword evidence="3" id="KW-0862">Zinc</keyword>
<dbReference type="PROSITE" id="PS50878">
    <property type="entry name" value="RT_POL"/>
    <property type="match status" value="1"/>
</dbReference>
<evidence type="ECO:0008006" key="9">
    <source>
        <dbReference type="Google" id="ProtNLM"/>
    </source>
</evidence>
<evidence type="ECO:0000256" key="2">
    <source>
        <dbReference type="ARBA" id="ARBA00022771"/>
    </source>
</evidence>
<dbReference type="SUPFAM" id="SSF56672">
    <property type="entry name" value="DNA/RNA polymerases"/>
    <property type="match status" value="1"/>
</dbReference>
<dbReference type="InterPro" id="IPR011011">
    <property type="entry name" value="Znf_FYVE_PHD"/>
</dbReference>
<protein>
    <recommendedName>
        <fullName evidence="9">RNA-directed DNA polymerase from mobile element jockey</fullName>
    </recommendedName>
</protein>
<dbReference type="SUPFAM" id="SSF56219">
    <property type="entry name" value="DNase I-like"/>
    <property type="match status" value="1"/>
</dbReference>
<dbReference type="Gene3D" id="3.30.40.10">
    <property type="entry name" value="Zinc/RING finger domain, C3HC4 (zinc finger)"/>
    <property type="match status" value="1"/>
</dbReference>
<gene>
    <name evidence="7" type="ORF">ODALV1_LOCUS5506</name>
</gene>
<dbReference type="Gene3D" id="3.60.10.10">
    <property type="entry name" value="Endonuclease/exonuclease/phosphatase"/>
    <property type="match status" value="1"/>
</dbReference>
<name>A0ABP1Q2J5_9HEXA</name>
<dbReference type="PROSITE" id="PS50016">
    <property type="entry name" value="ZF_PHD_2"/>
    <property type="match status" value="2"/>
</dbReference>
<keyword evidence="8" id="KW-1185">Reference proteome</keyword>
<evidence type="ECO:0000259" key="5">
    <source>
        <dbReference type="PROSITE" id="PS50016"/>
    </source>
</evidence>
<dbReference type="SUPFAM" id="SSF57903">
    <property type="entry name" value="FYVE/PHD zinc finger"/>
    <property type="match status" value="2"/>
</dbReference>
<feature type="domain" description="PHD-type" evidence="5">
    <location>
        <begin position="57"/>
        <end position="108"/>
    </location>
</feature>
<dbReference type="InterPro" id="IPR036691">
    <property type="entry name" value="Endo/exonu/phosph_ase_sf"/>
</dbReference>
<dbReference type="InterPro" id="IPR043502">
    <property type="entry name" value="DNA/RNA_pol_sf"/>
</dbReference>
<evidence type="ECO:0000313" key="8">
    <source>
        <dbReference type="Proteomes" id="UP001642540"/>
    </source>
</evidence>
<evidence type="ECO:0000256" key="4">
    <source>
        <dbReference type="PROSITE-ProRule" id="PRU00146"/>
    </source>
</evidence>
<evidence type="ECO:0000259" key="6">
    <source>
        <dbReference type="PROSITE" id="PS50878"/>
    </source>
</evidence>
<dbReference type="InterPro" id="IPR005135">
    <property type="entry name" value="Endo/exonuclease/phosphatase"/>
</dbReference>
<dbReference type="InterPro" id="IPR000477">
    <property type="entry name" value="RT_dom"/>
</dbReference>
<organism evidence="7 8">
    <name type="scientific">Orchesella dallaii</name>
    <dbReference type="NCBI Taxonomy" id="48710"/>
    <lineage>
        <taxon>Eukaryota</taxon>
        <taxon>Metazoa</taxon>
        <taxon>Ecdysozoa</taxon>
        <taxon>Arthropoda</taxon>
        <taxon>Hexapoda</taxon>
        <taxon>Collembola</taxon>
        <taxon>Entomobryomorpha</taxon>
        <taxon>Entomobryoidea</taxon>
        <taxon>Orchesellidae</taxon>
        <taxon>Orchesellinae</taxon>
        <taxon>Orchesella</taxon>
    </lineage>
</organism>
<dbReference type="InterPro" id="IPR001965">
    <property type="entry name" value="Znf_PHD"/>
</dbReference>
<dbReference type="InterPro" id="IPR013083">
    <property type="entry name" value="Znf_RING/FYVE/PHD"/>
</dbReference>
<dbReference type="CDD" id="cd01650">
    <property type="entry name" value="RT_nLTR_like"/>
    <property type="match status" value="1"/>
</dbReference>